<dbReference type="Pfam" id="PF02517">
    <property type="entry name" value="Rce1-like"/>
    <property type="match status" value="1"/>
</dbReference>
<evidence type="ECO:0000256" key="1">
    <source>
        <dbReference type="SAM" id="Phobius"/>
    </source>
</evidence>
<feature type="transmembrane region" description="Helical" evidence="1">
    <location>
        <begin position="189"/>
        <end position="206"/>
    </location>
</feature>
<keyword evidence="3" id="KW-0645">Protease</keyword>
<protein>
    <submittedName>
        <fullName evidence="3">CPBP family intramembrane metalloprotease</fullName>
    </submittedName>
</protein>
<keyword evidence="3" id="KW-0378">Hydrolase</keyword>
<dbReference type="GO" id="GO:0008237">
    <property type="term" value="F:metallopeptidase activity"/>
    <property type="evidence" value="ECO:0007669"/>
    <property type="project" value="UniProtKB-KW"/>
</dbReference>
<dbReference type="GO" id="GO:0080120">
    <property type="term" value="P:CAAX-box protein maturation"/>
    <property type="evidence" value="ECO:0007669"/>
    <property type="project" value="UniProtKB-ARBA"/>
</dbReference>
<dbReference type="InterPro" id="IPR003675">
    <property type="entry name" value="Rce1/LyrA-like_dom"/>
</dbReference>
<keyword evidence="1" id="KW-0812">Transmembrane</keyword>
<evidence type="ECO:0000313" key="4">
    <source>
        <dbReference type="Proteomes" id="UP000526125"/>
    </source>
</evidence>
<evidence type="ECO:0000313" key="3">
    <source>
        <dbReference type="EMBL" id="NUU75002.1"/>
    </source>
</evidence>
<evidence type="ECO:0000259" key="2">
    <source>
        <dbReference type="Pfam" id="PF02517"/>
    </source>
</evidence>
<gene>
    <name evidence="3" type="ORF">HP552_07060</name>
</gene>
<organism evidence="3 4">
    <name type="scientific">Paenibacillus xylanilyticus</name>
    <dbReference type="NCBI Taxonomy" id="248903"/>
    <lineage>
        <taxon>Bacteria</taxon>
        <taxon>Bacillati</taxon>
        <taxon>Bacillota</taxon>
        <taxon>Bacilli</taxon>
        <taxon>Bacillales</taxon>
        <taxon>Paenibacillaceae</taxon>
        <taxon>Paenibacillus</taxon>
    </lineage>
</organism>
<feature type="transmembrane region" description="Helical" evidence="1">
    <location>
        <begin position="56"/>
        <end position="82"/>
    </location>
</feature>
<keyword evidence="4" id="KW-1185">Reference proteome</keyword>
<reference evidence="3 4" key="1">
    <citation type="submission" date="2020-05" db="EMBL/GenBank/DDBJ databases">
        <title>Genome Sequencing of Type Strains.</title>
        <authorList>
            <person name="Lemaire J.F."/>
            <person name="Inderbitzin P."/>
            <person name="Gregorio O.A."/>
            <person name="Collins S.B."/>
            <person name="Wespe N."/>
            <person name="Knight-Connoni V."/>
        </authorList>
    </citation>
    <scope>NUCLEOTIDE SEQUENCE [LARGE SCALE GENOMIC DNA]</scope>
    <source>
        <strain evidence="3 4">LMG 21957</strain>
    </source>
</reference>
<dbReference type="GO" id="GO:0006508">
    <property type="term" value="P:proteolysis"/>
    <property type="evidence" value="ECO:0007669"/>
    <property type="project" value="UniProtKB-KW"/>
</dbReference>
<sequence length="243" mass="27126">MDRIQQSYMESGYSQLLHLLMGVTITLLVLMTLYIVGDCNKENLGWREHRSFKTKLSSFISGFLIWLIPATLGVTLCITLGWSNVIILNTSISNMLIGAGLLMITVFLIEALPEELIFRGIIFKLLQTILPQWSVVMIQTVLFSLFAWGIGAMYSSEQIQFLPGFALILGYLRAVSGTVWVTIGFHTAIMTFTQFLLPIHGYALVVGMKAMQFTAFVLLPSALGGIFLSYLYPKPDWKGISPN</sequence>
<keyword evidence="1" id="KW-1133">Transmembrane helix</keyword>
<keyword evidence="1" id="KW-0472">Membrane</keyword>
<dbReference type="Proteomes" id="UP000526125">
    <property type="component" value="Unassembled WGS sequence"/>
</dbReference>
<dbReference type="GO" id="GO:0004175">
    <property type="term" value="F:endopeptidase activity"/>
    <property type="evidence" value="ECO:0007669"/>
    <property type="project" value="UniProtKB-ARBA"/>
</dbReference>
<accession>A0A7Y6BU45</accession>
<feature type="transmembrane region" description="Helical" evidence="1">
    <location>
        <begin position="133"/>
        <end position="154"/>
    </location>
</feature>
<proteinExistence type="predicted"/>
<name>A0A7Y6BU45_9BACL</name>
<keyword evidence="3" id="KW-0482">Metalloprotease</keyword>
<dbReference type="AlphaFoldDB" id="A0A7Y6BU45"/>
<feature type="domain" description="CAAX prenyl protease 2/Lysostaphin resistance protein A-like" evidence="2">
    <location>
        <begin position="101"/>
        <end position="189"/>
    </location>
</feature>
<feature type="transmembrane region" description="Helical" evidence="1">
    <location>
        <begin position="213"/>
        <end position="232"/>
    </location>
</feature>
<feature type="transmembrane region" description="Helical" evidence="1">
    <location>
        <begin position="16"/>
        <end position="36"/>
    </location>
</feature>
<dbReference type="RefSeq" id="WP_175394859.1">
    <property type="nucleotide sequence ID" value="NZ_JABMCB010000160.1"/>
</dbReference>
<dbReference type="EMBL" id="JABMCB010000160">
    <property type="protein sequence ID" value="NUU75002.1"/>
    <property type="molecule type" value="Genomic_DNA"/>
</dbReference>
<comment type="caution">
    <text evidence="3">The sequence shown here is derived from an EMBL/GenBank/DDBJ whole genome shotgun (WGS) entry which is preliminary data.</text>
</comment>
<feature type="transmembrane region" description="Helical" evidence="1">
    <location>
        <begin position="94"/>
        <end position="113"/>
    </location>
</feature>